<name>A0A6J7FZ35_9ZZZZ</name>
<proteinExistence type="inferred from homology"/>
<evidence type="ECO:0000259" key="2">
    <source>
        <dbReference type="Pfam" id="PF13556"/>
    </source>
</evidence>
<dbReference type="Pfam" id="PF14361">
    <property type="entry name" value="RsbRD_N"/>
    <property type="match status" value="1"/>
</dbReference>
<dbReference type="EMBL" id="CAFBLP010000159">
    <property type="protein sequence ID" value="CAB4897870.1"/>
    <property type="molecule type" value="Genomic_DNA"/>
</dbReference>
<evidence type="ECO:0000313" key="5">
    <source>
        <dbReference type="EMBL" id="CAB4897870.1"/>
    </source>
</evidence>
<evidence type="ECO:0000256" key="1">
    <source>
        <dbReference type="ARBA" id="ARBA00006754"/>
    </source>
</evidence>
<feature type="domain" description="RsbT co-antagonist protein RsbRD N-terminal" evidence="3">
    <location>
        <begin position="6"/>
        <end position="107"/>
    </location>
</feature>
<dbReference type="Gene3D" id="1.10.10.2840">
    <property type="entry name" value="PucR C-terminal helix-turn-helix domain"/>
    <property type="match status" value="1"/>
</dbReference>
<dbReference type="Pfam" id="PF13556">
    <property type="entry name" value="HTH_30"/>
    <property type="match status" value="1"/>
</dbReference>
<dbReference type="PANTHER" id="PTHR33744:SF1">
    <property type="entry name" value="DNA-BINDING TRANSCRIPTIONAL ACTIVATOR ADER"/>
    <property type="match status" value="1"/>
</dbReference>
<dbReference type="InterPro" id="IPR025736">
    <property type="entry name" value="PucR_C-HTH_dom"/>
</dbReference>
<feature type="domain" description="CdaR GGDEF-like" evidence="4">
    <location>
        <begin position="121"/>
        <end position="236"/>
    </location>
</feature>
<dbReference type="InterPro" id="IPR041522">
    <property type="entry name" value="CdaR_GGDEF"/>
</dbReference>
<dbReference type="InterPro" id="IPR025751">
    <property type="entry name" value="RsbRD_N_dom"/>
</dbReference>
<protein>
    <submittedName>
        <fullName evidence="5">Unannotated protein</fullName>
    </submittedName>
</protein>
<gene>
    <name evidence="5" type="ORF">UFOPK3376_03254</name>
</gene>
<accession>A0A6J7FZ35</accession>
<dbReference type="InterPro" id="IPR051448">
    <property type="entry name" value="CdaR-like_regulators"/>
</dbReference>
<organism evidence="5">
    <name type="scientific">freshwater metagenome</name>
    <dbReference type="NCBI Taxonomy" id="449393"/>
    <lineage>
        <taxon>unclassified sequences</taxon>
        <taxon>metagenomes</taxon>
        <taxon>ecological metagenomes</taxon>
    </lineage>
</organism>
<evidence type="ECO:0000259" key="4">
    <source>
        <dbReference type="Pfam" id="PF17853"/>
    </source>
</evidence>
<dbReference type="AlphaFoldDB" id="A0A6J7FZ35"/>
<comment type="similarity">
    <text evidence="1">Belongs to the CdaR family.</text>
</comment>
<dbReference type="Pfam" id="PF17853">
    <property type="entry name" value="GGDEF_2"/>
    <property type="match status" value="1"/>
</dbReference>
<feature type="domain" description="PucR C-terminal helix-turn-helix" evidence="2">
    <location>
        <begin position="287"/>
        <end position="344"/>
    </location>
</feature>
<reference evidence="5" key="1">
    <citation type="submission" date="2020-05" db="EMBL/GenBank/DDBJ databases">
        <authorList>
            <person name="Chiriac C."/>
            <person name="Salcher M."/>
            <person name="Ghai R."/>
            <person name="Kavagutti S V."/>
        </authorList>
    </citation>
    <scope>NUCLEOTIDE SEQUENCE</scope>
</reference>
<dbReference type="PANTHER" id="PTHR33744">
    <property type="entry name" value="CARBOHYDRATE DIACID REGULATOR"/>
    <property type="match status" value="1"/>
</dbReference>
<dbReference type="InterPro" id="IPR042070">
    <property type="entry name" value="PucR_C-HTH_sf"/>
</dbReference>
<evidence type="ECO:0000259" key="3">
    <source>
        <dbReference type="Pfam" id="PF14361"/>
    </source>
</evidence>
<sequence length="370" mass="39583">MLGGYLRAVIDVVRTGQRLSGEHVETCRYQGEEAANLGIALSALLDLYLSATWRLWAEIDTRAARSTAATVAAAASAMFRASDDAAEALADGYERAQRRTIRFEESLRREFVDDLLAGSGEPDLMLERAARFGFNLAGSHQVIVARTGQRLVDAGPIHSRVEARVLASFGGRDVMIATRDGLLVCVFPGAAQDPAPGLLRSLEEAGAGPWRLGIGSLGRGSGGLVRSYGEARQSIELADRLDRVSPIARFEELLPYRVLTANPGAVGELVATVLGPLQRARGGGDALIETLVAHIAASGNLSATARALHLSPRAVGYRLGRITQLTGHSPNDPEGRFVLEMAIRCRSLVPTPESPTAVRDRVKTPTFSRK</sequence>